<feature type="compositionally biased region" description="Basic and acidic residues" evidence="1">
    <location>
        <begin position="25"/>
        <end position="38"/>
    </location>
</feature>
<reference evidence="2 3" key="1">
    <citation type="submission" date="2022-09" db="EMBL/GenBank/DDBJ databases">
        <authorList>
            <person name="Palmer J.M."/>
        </authorList>
    </citation>
    <scope>NUCLEOTIDE SEQUENCE [LARGE SCALE GENOMIC DNA]</scope>
    <source>
        <strain evidence="2 3">DSM 7382</strain>
    </source>
</reference>
<organism evidence="2 3">
    <name type="scientific">Cerrena zonata</name>
    <dbReference type="NCBI Taxonomy" id="2478898"/>
    <lineage>
        <taxon>Eukaryota</taxon>
        <taxon>Fungi</taxon>
        <taxon>Dikarya</taxon>
        <taxon>Basidiomycota</taxon>
        <taxon>Agaricomycotina</taxon>
        <taxon>Agaricomycetes</taxon>
        <taxon>Polyporales</taxon>
        <taxon>Cerrenaceae</taxon>
        <taxon>Cerrena</taxon>
    </lineage>
</organism>
<comment type="caution">
    <text evidence="2">The sequence shown here is derived from an EMBL/GenBank/DDBJ whole genome shotgun (WGS) entry which is preliminary data.</text>
</comment>
<dbReference type="Proteomes" id="UP001385951">
    <property type="component" value="Unassembled WGS sequence"/>
</dbReference>
<sequence>MSMEDMGAVLDSLTSTSTSPEDESDRSPTMRDQDQERRRREKTRWAIEQALGERAILESCQYAWVELAETSDGV</sequence>
<keyword evidence="3" id="KW-1185">Reference proteome</keyword>
<dbReference type="AlphaFoldDB" id="A0AAW0FPP6"/>
<feature type="region of interest" description="Disordered" evidence="1">
    <location>
        <begin position="1"/>
        <end position="42"/>
    </location>
</feature>
<evidence type="ECO:0000256" key="1">
    <source>
        <dbReference type="SAM" id="MobiDB-lite"/>
    </source>
</evidence>
<evidence type="ECO:0000313" key="3">
    <source>
        <dbReference type="Proteomes" id="UP001385951"/>
    </source>
</evidence>
<accession>A0AAW0FPP6</accession>
<dbReference type="EMBL" id="JASBNA010000059">
    <property type="protein sequence ID" value="KAK7679458.1"/>
    <property type="molecule type" value="Genomic_DNA"/>
</dbReference>
<feature type="compositionally biased region" description="Low complexity" evidence="1">
    <location>
        <begin position="10"/>
        <end position="19"/>
    </location>
</feature>
<gene>
    <name evidence="2" type="ORF">QCA50_017512</name>
</gene>
<name>A0AAW0FPP6_9APHY</name>
<protein>
    <submittedName>
        <fullName evidence="2">Uncharacterized protein</fullName>
    </submittedName>
</protein>
<evidence type="ECO:0000313" key="2">
    <source>
        <dbReference type="EMBL" id="KAK7679458.1"/>
    </source>
</evidence>
<proteinExistence type="predicted"/>